<evidence type="ECO:0000313" key="5">
    <source>
        <dbReference type="Proteomes" id="UP000198901"/>
    </source>
</evidence>
<dbReference type="InterPro" id="IPR029069">
    <property type="entry name" value="HotDog_dom_sf"/>
</dbReference>
<dbReference type="EMBL" id="FNGS01000009">
    <property type="protein sequence ID" value="SDM77357.1"/>
    <property type="molecule type" value="Genomic_DNA"/>
</dbReference>
<keyword evidence="2" id="KW-0378">Hydrolase</keyword>
<dbReference type="InterPro" id="IPR039298">
    <property type="entry name" value="ACOT13"/>
</dbReference>
<sequence>MSVFRLLQSRVGEKLGVHSPSPFGRWLDGTLTHIEEGTITVNFHVRPEMCNPAGVLHGGVAAAMMDEVMGMTVFSLDLDHFYMSVNLNVDYLFGARSGEHVNVRSEVIRKGKKVVHTECRIYDAAGRLLTKATSNLIATSMPAGNTNGQA</sequence>
<dbReference type="Gene3D" id="3.10.129.10">
    <property type="entry name" value="Hotdog Thioesterase"/>
    <property type="match status" value="1"/>
</dbReference>
<dbReference type="NCBIfam" id="TIGR00369">
    <property type="entry name" value="unchar_dom_1"/>
    <property type="match status" value="1"/>
</dbReference>
<gene>
    <name evidence="4" type="ORF">SAMN04488090_4192</name>
</gene>
<dbReference type="STRING" id="563176.SAMN04488090_4192"/>
<dbReference type="SUPFAM" id="SSF54637">
    <property type="entry name" value="Thioesterase/thiol ester dehydrase-isomerase"/>
    <property type="match status" value="1"/>
</dbReference>
<dbReference type="PANTHER" id="PTHR21660:SF1">
    <property type="entry name" value="ACYL-COENZYME A THIOESTERASE 13"/>
    <property type="match status" value="1"/>
</dbReference>
<dbReference type="Proteomes" id="UP000198901">
    <property type="component" value="Unassembled WGS sequence"/>
</dbReference>
<dbReference type="OrthoDB" id="32575at2"/>
<dbReference type="PANTHER" id="PTHR21660">
    <property type="entry name" value="THIOESTERASE SUPERFAMILY MEMBER-RELATED"/>
    <property type="match status" value="1"/>
</dbReference>
<evidence type="ECO:0000259" key="3">
    <source>
        <dbReference type="Pfam" id="PF03061"/>
    </source>
</evidence>
<evidence type="ECO:0000313" key="4">
    <source>
        <dbReference type="EMBL" id="SDM77357.1"/>
    </source>
</evidence>
<dbReference type="Pfam" id="PF03061">
    <property type="entry name" value="4HBT"/>
    <property type="match status" value="1"/>
</dbReference>
<keyword evidence="5" id="KW-1185">Reference proteome</keyword>
<feature type="domain" description="Thioesterase" evidence="3">
    <location>
        <begin position="54"/>
        <end position="128"/>
    </location>
</feature>
<dbReference type="InterPro" id="IPR006683">
    <property type="entry name" value="Thioestr_dom"/>
</dbReference>
<dbReference type="AlphaFoldDB" id="A0A1G9VZI5"/>
<evidence type="ECO:0000256" key="2">
    <source>
        <dbReference type="ARBA" id="ARBA00022801"/>
    </source>
</evidence>
<protein>
    <submittedName>
        <fullName evidence="4">Uncharacterized domain 1-containing protein</fullName>
    </submittedName>
</protein>
<proteinExistence type="inferred from homology"/>
<dbReference type="GO" id="GO:0047617">
    <property type="term" value="F:fatty acyl-CoA hydrolase activity"/>
    <property type="evidence" value="ECO:0007669"/>
    <property type="project" value="InterPro"/>
</dbReference>
<dbReference type="CDD" id="cd03443">
    <property type="entry name" value="PaaI_thioesterase"/>
    <property type="match status" value="1"/>
</dbReference>
<dbReference type="RefSeq" id="WP_093207587.1">
    <property type="nucleotide sequence ID" value="NZ_FNGS01000009.1"/>
</dbReference>
<comment type="similarity">
    <text evidence="1">Belongs to the thioesterase PaaI family.</text>
</comment>
<name>A0A1G9VZI5_9BACT</name>
<evidence type="ECO:0000256" key="1">
    <source>
        <dbReference type="ARBA" id="ARBA00008324"/>
    </source>
</evidence>
<reference evidence="4 5" key="1">
    <citation type="submission" date="2016-10" db="EMBL/GenBank/DDBJ databases">
        <authorList>
            <person name="de Groot N.N."/>
        </authorList>
    </citation>
    <scope>NUCLEOTIDE SEQUENCE [LARGE SCALE GENOMIC DNA]</scope>
    <source>
        <strain evidence="4 5">DSM 21668</strain>
    </source>
</reference>
<dbReference type="InterPro" id="IPR003736">
    <property type="entry name" value="PAAI_dom"/>
</dbReference>
<organism evidence="4 5">
    <name type="scientific">Siphonobacter aquaeclarae</name>
    <dbReference type="NCBI Taxonomy" id="563176"/>
    <lineage>
        <taxon>Bacteria</taxon>
        <taxon>Pseudomonadati</taxon>
        <taxon>Bacteroidota</taxon>
        <taxon>Cytophagia</taxon>
        <taxon>Cytophagales</taxon>
        <taxon>Cytophagaceae</taxon>
        <taxon>Siphonobacter</taxon>
    </lineage>
</organism>
<accession>A0A1G9VZI5</accession>